<dbReference type="SUPFAM" id="SSF52743">
    <property type="entry name" value="Subtilisin-like"/>
    <property type="match status" value="1"/>
</dbReference>
<name>A0ABP8MIW2_9BACT</name>
<evidence type="ECO:0000313" key="6">
    <source>
        <dbReference type="EMBL" id="GAA4451174.1"/>
    </source>
</evidence>
<evidence type="ECO:0000256" key="1">
    <source>
        <dbReference type="ARBA" id="ARBA00022670"/>
    </source>
</evidence>
<dbReference type="InterPro" id="IPR023828">
    <property type="entry name" value="Peptidase_S8_Ser-AS"/>
</dbReference>
<gene>
    <name evidence="6" type="ORF">GCM10023189_12830</name>
</gene>
<evidence type="ECO:0000256" key="3">
    <source>
        <dbReference type="ARBA" id="ARBA00022825"/>
    </source>
</evidence>
<evidence type="ECO:0000313" key="7">
    <source>
        <dbReference type="Proteomes" id="UP001501175"/>
    </source>
</evidence>
<keyword evidence="1" id="KW-0645">Protease</keyword>
<accession>A0ABP8MIW2</accession>
<dbReference type="CDD" id="cd04843">
    <property type="entry name" value="Peptidases_S8_11"/>
    <property type="match status" value="1"/>
</dbReference>
<dbReference type="InterPro" id="IPR034073">
    <property type="entry name" value="Subtilisin_DY-like_dom"/>
</dbReference>
<dbReference type="PROSITE" id="PS51892">
    <property type="entry name" value="SUBTILASE"/>
    <property type="match status" value="1"/>
</dbReference>
<dbReference type="InterPro" id="IPR000209">
    <property type="entry name" value="Peptidase_S8/S53_dom"/>
</dbReference>
<feature type="domain" description="Peptidase S8/S53" evidence="5">
    <location>
        <begin position="202"/>
        <end position="435"/>
    </location>
</feature>
<evidence type="ECO:0000256" key="2">
    <source>
        <dbReference type="ARBA" id="ARBA00022801"/>
    </source>
</evidence>
<dbReference type="Gene3D" id="3.40.50.200">
    <property type="entry name" value="Peptidase S8/S53 domain"/>
    <property type="match status" value="1"/>
</dbReference>
<dbReference type="Pfam" id="PF00082">
    <property type="entry name" value="Peptidase_S8"/>
    <property type="match status" value="1"/>
</dbReference>
<dbReference type="Proteomes" id="UP001501175">
    <property type="component" value="Unassembled WGS sequence"/>
</dbReference>
<dbReference type="InterPro" id="IPR036852">
    <property type="entry name" value="Peptidase_S8/S53_dom_sf"/>
</dbReference>
<sequence>MEKELEFMRQNHPEILEKEPPYIMIRFSPELKLDYNEKAAQQLEARQFRPWVDLQREFPGIKLSPLYAALPQDQLNALIRKARATDPTYKPGPFSSYFKVDYDDAQRLTDIVKRLKRWREAEDVTMYVPAPDPFVDATNDPRAVDQVYLDTAPNGIDARYAWGFVGGDGQGQRVIDLERGWTFGHEDLTAHGITLLHGTLLDSSRSHGTAVFGEICASDNTLGCVGITPNVASVRAVSFHGSTQQDAILAAIATMNFGDVLLLEAQNWVPGLPSMLGPIEVTDAVYEVLRLATALGIIVVEAGGNGTNNGSTPPFAMDTYVAPGGNAILNPGGVGFRDSGAIIVSASTSAAPHTRMPWAPHGQRIDCYAWGENINTCSSNSSGATNLYQTSFGGTSGASPIITGAALAVQGIIEASFGFRYSPRQMRAVLRNPATGTPPATTETTQINVMPNLRLIIDNQLNITPDIYLRDFVGDTGNPHTGAISASPDIIVRLAAEANPQAAFGEGSGTENTSTLGSTVEAGQNNFIYVRMRNRGGSNANNVQATVFWSEVASLVTPDLWNLVGTTTLASVPNGNQLTVSDAITWSAAAIPATGHYCFVGLVGNAQDPAPGPADFIDWNNFNNFIRNNNNVTWRNFNVVDAEPAPAADPAGFVPLPFLLVGAPDKNRVFAIEIEGRLPEGARLLWEMPLALYRKVKRYLPKADLIQREKVVRAYLHPYQVTRLTSIELPAKYRAKCRLLLQIPRELRRKTYQITLRQFYRQLQVGGITWQTGRRRLV</sequence>
<comment type="caution">
    <text evidence="6">The sequence shown here is derived from an EMBL/GenBank/DDBJ whole genome shotgun (WGS) entry which is preliminary data.</text>
</comment>
<dbReference type="PROSITE" id="PS00138">
    <property type="entry name" value="SUBTILASE_SER"/>
    <property type="match status" value="1"/>
</dbReference>
<protein>
    <recommendedName>
        <fullName evidence="5">Peptidase S8/S53 domain-containing protein</fullName>
    </recommendedName>
</protein>
<keyword evidence="2" id="KW-0378">Hydrolase</keyword>
<comment type="caution">
    <text evidence="4">Lacks conserved residue(s) required for the propagation of feature annotation.</text>
</comment>
<proteinExistence type="inferred from homology"/>
<keyword evidence="7" id="KW-1185">Reference proteome</keyword>
<keyword evidence="3" id="KW-0720">Serine protease</keyword>
<organism evidence="6 7">
    <name type="scientific">Nibrella saemangeumensis</name>
    <dbReference type="NCBI Taxonomy" id="1084526"/>
    <lineage>
        <taxon>Bacteria</taxon>
        <taxon>Pseudomonadati</taxon>
        <taxon>Bacteroidota</taxon>
        <taxon>Cytophagia</taxon>
        <taxon>Cytophagales</taxon>
        <taxon>Spirosomataceae</taxon>
        <taxon>Nibrella</taxon>
    </lineage>
</organism>
<dbReference type="InterPro" id="IPR015500">
    <property type="entry name" value="Peptidase_S8_subtilisin-rel"/>
</dbReference>
<dbReference type="EMBL" id="BAABHD010000014">
    <property type="protein sequence ID" value="GAA4451174.1"/>
    <property type="molecule type" value="Genomic_DNA"/>
</dbReference>
<dbReference type="RefSeq" id="WP_345241736.1">
    <property type="nucleotide sequence ID" value="NZ_BAABHD010000014.1"/>
</dbReference>
<evidence type="ECO:0000259" key="5">
    <source>
        <dbReference type="Pfam" id="PF00082"/>
    </source>
</evidence>
<comment type="similarity">
    <text evidence="4">Belongs to the peptidase S8 family.</text>
</comment>
<reference evidence="7" key="1">
    <citation type="journal article" date="2019" name="Int. J. Syst. Evol. Microbiol.">
        <title>The Global Catalogue of Microorganisms (GCM) 10K type strain sequencing project: providing services to taxonomists for standard genome sequencing and annotation.</title>
        <authorList>
            <consortium name="The Broad Institute Genomics Platform"/>
            <consortium name="The Broad Institute Genome Sequencing Center for Infectious Disease"/>
            <person name="Wu L."/>
            <person name="Ma J."/>
        </authorList>
    </citation>
    <scope>NUCLEOTIDE SEQUENCE [LARGE SCALE GENOMIC DNA]</scope>
    <source>
        <strain evidence="7">JCM 17927</strain>
    </source>
</reference>
<dbReference type="PRINTS" id="PR00723">
    <property type="entry name" value="SUBTILISIN"/>
</dbReference>
<evidence type="ECO:0000256" key="4">
    <source>
        <dbReference type="PROSITE-ProRule" id="PRU01240"/>
    </source>
</evidence>